<dbReference type="Proteomes" id="UP000032247">
    <property type="component" value="Unassembled WGS sequence"/>
</dbReference>
<proteinExistence type="predicted"/>
<reference evidence="1 2" key="1">
    <citation type="submission" date="2014-12" db="EMBL/GenBank/DDBJ databases">
        <title>Comparative genome analysis of Bacillus coagulans HM-08, Clostridium butyricum HM-68, Bacillus subtilis HM-66 and Bacillus licheniformis BL-09.</title>
        <authorList>
            <person name="Zhang H."/>
        </authorList>
    </citation>
    <scope>NUCLEOTIDE SEQUENCE [LARGE SCALE GENOMIC DNA]</scope>
    <source>
        <strain evidence="1 2">HM-66</strain>
    </source>
</reference>
<gene>
    <name evidence="1" type="ORF">SC09_contig8orf00024</name>
</gene>
<dbReference type="RefSeq" id="WP_065522484.1">
    <property type="nucleotide sequence ID" value="NZ_JAVFVM010000010.1"/>
</dbReference>
<dbReference type="AlphaFoldDB" id="A0A0D1IWM7"/>
<name>A0A0D1IWM7_BACIU</name>
<evidence type="ECO:0000313" key="1">
    <source>
        <dbReference type="EMBL" id="KIU04394.1"/>
    </source>
</evidence>
<comment type="caution">
    <text evidence="1">The sequence shown here is derived from an EMBL/GenBank/DDBJ whole genome shotgun (WGS) entry which is preliminary data.</text>
</comment>
<sequence>MRIKYSVISLLLGLFSFFLLQVFDRLKDVMLIASTVDTDESTIDQSLLTSNLVIIPIIFLILSVFFYYYLPEEK</sequence>
<dbReference type="GeneID" id="39574481"/>
<dbReference type="PATRIC" id="fig|1423.173.peg.4834"/>
<organism evidence="1 2">
    <name type="scientific">Bacillus subtilis</name>
    <dbReference type="NCBI Taxonomy" id="1423"/>
    <lineage>
        <taxon>Bacteria</taxon>
        <taxon>Bacillati</taxon>
        <taxon>Bacillota</taxon>
        <taxon>Bacilli</taxon>
        <taxon>Bacillales</taxon>
        <taxon>Bacillaceae</taxon>
        <taxon>Bacillus</taxon>
    </lineage>
</organism>
<evidence type="ECO:0000313" key="2">
    <source>
        <dbReference type="Proteomes" id="UP000032247"/>
    </source>
</evidence>
<protein>
    <submittedName>
        <fullName evidence="1">Uncharacterized protein</fullName>
    </submittedName>
</protein>
<dbReference type="EMBL" id="JXBC01000014">
    <property type="protein sequence ID" value="KIU04394.1"/>
    <property type="molecule type" value="Genomic_DNA"/>
</dbReference>
<accession>A0A0D1IWM7</accession>